<organism evidence="1 2">
    <name type="scientific">Aeromonas phage phiAS4</name>
    <dbReference type="NCBI Taxonomy" id="879628"/>
    <lineage>
        <taxon>Viruses</taxon>
        <taxon>Duplodnaviria</taxon>
        <taxon>Heunggongvirae</taxon>
        <taxon>Uroviricota</taxon>
        <taxon>Caudoviricetes</taxon>
        <taxon>Pantevenvirales</taxon>
        <taxon>Straboviridae</taxon>
        <taxon>Tulanevirus</taxon>
        <taxon>Tulanevirus as4</taxon>
    </lineage>
</organism>
<evidence type="ECO:0000313" key="1">
    <source>
        <dbReference type="EMBL" id="ADM79803.1"/>
    </source>
</evidence>
<dbReference type="GeneID" id="9861366"/>
<gene>
    <name evidence="1" type="ORF">phiAS4_ORF0231</name>
</gene>
<evidence type="ECO:0000313" key="2">
    <source>
        <dbReference type="Proteomes" id="UP000002235"/>
    </source>
</evidence>
<keyword evidence="2" id="KW-1185">Reference proteome</keyword>
<accession>E1A1S9</accession>
<dbReference type="RefSeq" id="YP_003969249.1">
    <property type="nucleotide sequence ID" value="NC_014635.1"/>
</dbReference>
<dbReference type="Proteomes" id="UP000002235">
    <property type="component" value="Segment"/>
</dbReference>
<name>E1A1S9_9CAUD</name>
<dbReference type="EMBL" id="HM452125">
    <property type="protein sequence ID" value="ADM79803.1"/>
    <property type="molecule type" value="Genomic_DNA"/>
</dbReference>
<dbReference type="KEGG" id="vg:9861366"/>
<reference evidence="1 2" key="1">
    <citation type="journal article" date="2012" name="Arch. Virol.">
        <title>Complete genomic sequence of a T4-like bacteriophage, phiAS4, infecting Aeromonas salmonicida subsp. salmonicida.</title>
        <authorList>
            <person name="Kim J.H."/>
            <person name="Son J.S."/>
            <person name="Choi Y.J."/>
            <person name="Choresca C.H."/>
            <person name="Shin S.P."/>
            <person name="Han J.E."/>
            <person name="Jun J.W."/>
            <person name="Park S.C."/>
        </authorList>
    </citation>
    <scope>NUCLEOTIDE SEQUENCE [LARGE SCALE GENOMIC DNA]</scope>
</reference>
<protein>
    <submittedName>
        <fullName evidence="1">Uncharacterized protein</fullName>
    </submittedName>
</protein>
<sequence length="37" mass="4262">MKLVVNKLLTWLKHMLLPSNRQKNNQAKSQTVPVCSI</sequence>
<proteinExistence type="predicted"/>